<feature type="compositionally biased region" description="Basic residues" evidence="2">
    <location>
        <begin position="138"/>
        <end position="155"/>
    </location>
</feature>
<evidence type="ECO:0000313" key="3">
    <source>
        <dbReference type="EMBL" id="KAG6939971.1"/>
    </source>
</evidence>
<comment type="similarity">
    <text evidence="1">Belongs to the PRR15 family.</text>
</comment>
<dbReference type="EMBL" id="JAHGAV010000008">
    <property type="protein sequence ID" value="KAG6939971.1"/>
    <property type="molecule type" value="Genomic_DNA"/>
</dbReference>
<gene>
    <name evidence="3" type="primary">PRR15</name>
    <name evidence="3" type="ORF">G0U57_020855</name>
</gene>
<evidence type="ECO:0000313" key="4">
    <source>
        <dbReference type="Proteomes" id="UP000765507"/>
    </source>
</evidence>
<protein>
    <submittedName>
        <fullName evidence="3">Proline rich 15</fullName>
    </submittedName>
</protein>
<dbReference type="Pfam" id="PF15321">
    <property type="entry name" value="ATAD4"/>
    <property type="match status" value="1"/>
</dbReference>
<accession>A0A8T1TFD2</accession>
<organism evidence="3 4">
    <name type="scientific">Chelydra serpentina</name>
    <name type="common">Snapping turtle</name>
    <name type="synonym">Testudo serpentina</name>
    <dbReference type="NCBI Taxonomy" id="8475"/>
    <lineage>
        <taxon>Eukaryota</taxon>
        <taxon>Metazoa</taxon>
        <taxon>Chordata</taxon>
        <taxon>Craniata</taxon>
        <taxon>Vertebrata</taxon>
        <taxon>Euteleostomi</taxon>
        <taxon>Archelosauria</taxon>
        <taxon>Testudinata</taxon>
        <taxon>Testudines</taxon>
        <taxon>Cryptodira</taxon>
        <taxon>Durocryptodira</taxon>
        <taxon>Americhelydia</taxon>
        <taxon>Chelydroidea</taxon>
        <taxon>Chelydridae</taxon>
        <taxon>Chelydra</taxon>
    </lineage>
</organism>
<dbReference type="OrthoDB" id="9924851at2759"/>
<reference evidence="3 4" key="1">
    <citation type="journal article" date="2020" name="G3 (Bethesda)">
        <title>Draft Genome of the Common Snapping Turtle, Chelydra serpentina, a Model for Phenotypic Plasticity in Reptiles.</title>
        <authorList>
            <person name="Das D."/>
            <person name="Singh S.K."/>
            <person name="Bierstedt J."/>
            <person name="Erickson A."/>
            <person name="Galli G.L.J."/>
            <person name="Crossley D.A. 2nd"/>
            <person name="Rhen T."/>
        </authorList>
    </citation>
    <scope>NUCLEOTIDE SEQUENCE [LARGE SCALE GENOMIC DNA]</scope>
    <source>
        <strain evidence="3">KW</strain>
    </source>
</reference>
<proteinExistence type="inferred from homology"/>
<feature type="non-terminal residue" evidence="3">
    <location>
        <position position="1"/>
    </location>
</feature>
<dbReference type="PANTHER" id="PTHR14581:SF4">
    <property type="entry name" value="PROLINE-RICH PROTEIN 15"/>
    <property type="match status" value="1"/>
</dbReference>
<feature type="compositionally biased region" description="Pro residues" evidence="2">
    <location>
        <begin position="91"/>
        <end position="108"/>
    </location>
</feature>
<comment type="caution">
    <text evidence="3">The sequence shown here is derived from an EMBL/GenBank/DDBJ whole genome shotgun (WGS) entry which is preliminary data.</text>
</comment>
<name>A0A8T1TFD2_CHESE</name>
<evidence type="ECO:0000256" key="1">
    <source>
        <dbReference type="ARBA" id="ARBA00010096"/>
    </source>
</evidence>
<dbReference type="AlphaFoldDB" id="A0A8T1TFD2"/>
<feature type="region of interest" description="Disordered" evidence="2">
    <location>
        <begin position="1"/>
        <end position="179"/>
    </location>
</feature>
<evidence type="ECO:0000256" key="2">
    <source>
        <dbReference type="SAM" id="MobiDB-lite"/>
    </source>
</evidence>
<dbReference type="Proteomes" id="UP000765507">
    <property type="component" value="Unassembled WGS sequence"/>
</dbReference>
<dbReference type="PANTHER" id="PTHR14581">
    <property type="match status" value="1"/>
</dbReference>
<dbReference type="InterPro" id="IPR028237">
    <property type="entry name" value="PRR15"/>
</dbReference>
<keyword evidence="4" id="KW-1185">Reference proteome</keyword>
<sequence length="179" mass="18585">PGQFLRSPAPAAQSLPLLSSRTGAAPRAPRGVPCLARGRSPGEPSGERLPPAPAAVAGRREKMADSTAATGSWWKALTSGRKKAKEGPVAGAPPPPAEPALPPAPPGPDSRENQQPNFSSGEPKFSEKPGGGGSSSRRNLKISRSGRFKEKHKVRAPLLAESPKLFEGSAPSHASEERQ</sequence>